<gene>
    <name evidence="1" type="ORF">WS67_08325</name>
</gene>
<name>A0A103E5F8_9BURK</name>
<organism evidence="1 2">
    <name type="scientific">Burkholderia singularis</name>
    <dbReference type="NCBI Taxonomy" id="1503053"/>
    <lineage>
        <taxon>Bacteria</taxon>
        <taxon>Pseudomonadati</taxon>
        <taxon>Pseudomonadota</taxon>
        <taxon>Betaproteobacteria</taxon>
        <taxon>Burkholderiales</taxon>
        <taxon>Burkholderiaceae</taxon>
        <taxon>Burkholderia</taxon>
        <taxon>pseudomallei group</taxon>
    </lineage>
</organism>
<comment type="caution">
    <text evidence="1">The sequence shown here is derived from an EMBL/GenBank/DDBJ whole genome shotgun (WGS) entry which is preliminary data.</text>
</comment>
<dbReference type="Proteomes" id="UP000062788">
    <property type="component" value="Unassembled WGS sequence"/>
</dbReference>
<protein>
    <submittedName>
        <fullName evidence="1">Uncharacterized protein</fullName>
    </submittedName>
</protein>
<dbReference type="EMBL" id="LOWA01000018">
    <property type="protein sequence ID" value="KVE28712.1"/>
    <property type="molecule type" value="Genomic_DNA"/>
</dbReference>
<keyword evidence="2" id="KW-1185">Reference proteome</keyword>
<proteinExistence type="predicted"/>
<sequence length="134" mass="14138">MIRANGVAHAHGRPSSHGALSAPAALLFVMPLAATRPQRGTALPCPSFRDTRQTISIHDATVHASCLRLGLPFAGVDAISSSCCSLIDSYIDFDGGFKRFTFVRPRLAASAAPAARCCAWDLAGMVSLLSRVRS</sequence>
<evidence type="ECO:0000313" key="2">
    <source>
        <dbReference type="Proteomes" id="UP000062788"/>
    </source>
</evidence>
<dbReference type="AlphaFoldDB" id="A0A103E5F8"/>
<evidence type="ECO:0000313" key="1">
    <source>
        <dbReference type="EMBL" id="KVE28712.1"/>
    </source>
</evidence>
<reference evidence="1 2" key="1">
    <citation type="submission" date="2015-11" db="EMBL/GenBank/DDBJ databases">
        <title>Expanding the genomic diversity of Burkholderia species for the development of highly accurate diagnostics.</title>
        <authorList>
            <person name="Sahl J."/>
            <person name="Keim P."/>
            <person name="Wagner D."/>
        </authorList>
    </citation>
    <scope>NUCLEOTIDE SEQUENCE [LARGE SCALE GENOMIC DNA]</scope>
    <source>
        <strain evidence="1 2">TSV85</strain>
    </source>
</reference>
<accession>A0A103E5F8</accession>